<dbReference type="Pfam" id="PF14200">
    <property type="entry name" value="RicinB_lectin_2"/>
    <property type="match status" value="1"/>
</dbReference>
<feature type="domain" description="Ricin B lectin" evidence="2">
    <location>
        <begin position="19"/>
        <end position="155"/>
    </location>
</feature>
<organism evidence="3 4">
    <name type="scientific">Marasmius oreades</name>
    <name type="common">fairy-ring Marasmius</name>
    <dbReference type="NCBI Taxonomy" id="181124"/>
    <lineage>
        <taxon>Eukaryota</taxon>
        <taxon>Fungi</taxon>
        <taxon>Dikarya</taxon>
        <taxon>Basidiomycota</taxon>
        <taxon>Agaricomycotina</taxon>
        <taxon>Agaricomycetes</taxon>
        <taxon>Agaricomycetidae</taxon>
        <taxon>Agaricales</taxon>
        <taxon>Marasmiineae</taxon>
        <taxon>Marasmiaceae</taxon>
        <taxon>Marasmius</taxon>
    </lineage>
</organism>
<evidence type="ECO:0000313" key="4">
    <source>
        <dbReference type="Proteomes" id="UP001049176"/>
    </source>
</evidence>
<protein>
    <recommendedName>
        <fullName evidence="2">Ricin B lectin domain-containing protein</fullName>
    </recommendedName>
</protein>
<dbReference type="Pfam" id="PF00652">
    <property type="entry name" value="Ricin_B_lectin"/>
    <property type="match status" value="1"/>
</dbReference>
<dbReference type="CDD" id="cd00161">
    <property type="entry name" value="beta-trefoil_Ricin-like"/>
    <property type="match status" value="2"/>
</dbReference>
<dbReference type="AlphaFoldDB" id="A0A9P7UMT0"/>
<dbReference type="InterPro" id="IPR000772">
    <property type="entry name" value="Ricin_B_lectin"/>
</dbReference>
<feature type="domain" description="Ricin B lectin" evidence="2">
    <location>
        <begin position="170"/>
        <end position="317"/>
    </location>
</feature>
<dbReference type="RefSeq" id="XP_043004448.1">
    <property type="nucleotide sequence ID" value="XM_043157082.1"/>
</dbReference>
<feature type="signal peptide" evidence="1">
    <location>
        <begin position="1"/>
        <end position="17"/>
    </location>
</feature>
<accession>A0A9P7UMT0</accession>
<dbReference type="EMBL" id="CM032188">
    <property type="protein sequence ID" value="KAG7087977.1"/>
    <property type="molecule type" value="Genomic_DNA"/>
</dbReference>
<sequence>MLSTAIVFTIFVAAANAATQLERTQSNGIPKCVSASSKSSGSSVVIHDCYTGDASRYNWEVSTAPPPTAPGPIKLFGENLCIDVKDGVNTDGTKLQLWTCFAGNSNQQFVSLNYERVYQWAGTNKCIDLTNGDFTDGNQLQIWTCDLNNQNQWFSGRSIPDTETVDVKLSVWFNSFPPPPDLLCLTASQNTDGAKVALAPCENPSTTFPSGNSTWVVPRAPLYGLVRTYDGSKCLDLTSGDTSNGNALQIWTCDEENPNQVWTIESLIPKRQPSIRRIGRDKCVDIRDGKFEAGTDIQIWDCDPSGNVGLDQSWIARQL</sequence>
<proteinExistence type="predicted"/>
<feature type="chain" id="PRO_5040329080" description="Ricin B lectin domain-containing protein" evidence="1">
    <location>
        <begin position="18"/>
        <end position="319"/>
    </location>
</feature>
<dbReference type="OrthoDB" id="2564904at2759"/>
<dbReference type="KEGG" id="more:E1B28_012017"/>
<gene>
    <name evidence="3" type="ORF">E1B28_012017</name>
</gene>
<keyword evidence="1" id="KW-0732">Signal</keyword>
<dbReference type="Gene3D" id="2.80.10.50">
    <property type="match status" value="3"/>
</dbReference>
<dbReference type="Proteomes" id="UP001049176">
    <property type="component" value="Chromosome 8"/>
</dbReference>
<evidence type="ECO:0000256" key="1">
    <source>
        <dbReference type="SAM" id="SignalP"/>
    </source>
</evidence>
<comment type="caution">
    <text evidence="3">The sequence shown here is derived from an EMBL/GenBank/DDBJ whole genome shotgun (WGS) entry which is preliminary data.</text>
</comment>
<dbReference type="InterPro" id="IPR035992">
    <property type="entry name" value="Ricin_B-like_lectins"/>
</dbReference>
<name>A0A9P7UMT0_9AGAR</name>
<keyword evidence="4" id="KW-1185">Reference proteome</keyword>
<reference evidence="3" key="1">
    <citation type="journal article" date="2021" name="Genome Biol. Evol.">
        <title>The assembled and annotated genome of the fairy-ring fungus Marasmius oreades.</title>
        <authorList>
            <person name="Hiltunen M."/>
            <person name="Ament-Velasquez S.L."/>
            <person name="Johannesson H."/>
        </authorList>
    </citation>
    <scope>NUCLEOTIDE SEQUENCE</scope>
    <source>
        <strain evidence="3">03SP1</strain>
    </source>
</reference>
<dbReference type="GeneID" id="66081092"/>
<dbReference type="SUPFAM" id="SSF50370">
    <property type="entry name" value="Ricin B-like lectins"/>
    <property type="match status" value="3"/>
</dbReference>
<dbReference type="PROSITE" id="PS50231">
    <property type="entry name" value="RICIN_B_LECTIN"/>
    <property type="match status" value="3"/>
</dbReference>
<evidence type="ECO:0000313" key="3">
    <source>
        <dbReference type="EMBL" id="KAG7087977.1"/>
    </source>
</evidence>
<dbReference type="SMART" id="SM00458">
    <property type="entry name" value="RICIN"/>
    <property type="match status" value="2"/>
</dbReference>
<evidence type="ECO:0000259" key="2">
    <source>
        <dbReference type="SMART" id="SM00458"/>
    </source>
</evidence>